<evidence type="ECO:0000256" key="8">
    <source>
        <dbReference type="ARBA" id="ARBA00022960"/>
    </source>
</evidence>
<evidence type="ECO:0000259" key="14">
    <source>
        <dbReference type="Pfam" id="PF01225"/>
    </source>
</evidence>
<dbReference type="Pfam" id="PF08245">
    <property type="entry name" value="Mur_ligase_M"/>
    <property type="match status" value="1"/>
</dbReference>
<dbReference type="InterPro" id="IPR013221">
    <property type="entry name" value="Mur_ligase_cen"/>
</dbReference>
<dbReference type="AlphaFoldDB" id="A0A0V8JE54"/>
<dbReference type="SUPFAM" id="SSF63418">
    <property type="entry name" value="MurE/MurF N-terminal domain"/>
    <property type="match status" value="1"/>
</dbReference>
<dbReference type="GO" id="GO:0000287">
    <property type="term" value="F:magnesium ion binding"/>
    <property type="evidence" value="ECO:0007669"/>
    <property type="project" value="UniProtKB-UniRule"/>
</dbReference>
<evidence type="ECO:0000256" key="5">
    <source>
        <dbReference type="ARBA" id="ARBA00022618"/>
    </source>
</evidence>
<feature type="binding site" evidence="12">
    <location>
        <position position="151"/>
    </location>
    <ligand>
        <name>UDP-N-acetyl-alpha-D-muramoyl-L-alanyl-D-glutamate</name>
        <dbReference type="ChEBI" id="CHEBI:83900"/>
    </ligand>
</feature>
<dbReference type="NCBIfam" id="TIGR01085">
    <property type="entry name" value="murE"/>
    <property type="match status" value="1"/>
</dbReference>
<dbReference type="PANTHER" id="PTHR23135">
    <property type="entry name" value="MUR LIGASE FAMILY MEMBER"/>
    <property type="match status" value="1"/>
</dbReference>
<dbReference type="EC" id="6.3.2.-" evidence="12"/>
<keyword evidence="5 12" id="KW-0132">Cell division</keyword>
<reference evidence="17 18" key="1">
    <citation type="journal article" date="2014" name="Antonie Van Leeuwenhoek">
        <title>Fictibacillus enclensis sp. nov., isolated from marine sediment.</title>
        <authorList>
            <person name="Dastager S.G."/>
            <person name="Mawlankar R."/>
            <person name="Srinivasan K."/>
            <person name="Tang S.K."/>
            <person name="Lee J.C."/>
            <person name="Ramana V.V."/>
            <person name="Shouche Y.S."/>
        </authorList>
    </citation>
    <scope>NUCLEOTIDE SEQUENCE [LARGE SCALE GENOMIC DNA]</scope>
    <source>
        <strain evidence="17 18">NIO-1003</strain>
    </source>
</reference>
<dbReference type="Proteomes" id="UP000054099">
    <property type="component" value="Unassembled WGS sequence"/>
</dbReference>
<organism evidence="17 18">
    <name type="scientific">Fictibacillus enclensis</name>
    <dbReference type="NCBI Taxonomy" id="1017270"/>
    <lineage>
        <taxon>Bacteria</taxon>
        <taxon>Bacillati</taxon>
        <taxon>Bacillota</taxon>
        <taxon>Bacilli</taxon>
        <taxon>Bacillales</taxon>
        <taxon>Fictibacillaceae</taxon>
        <taxon>Fictibacillus</taxon>
    </lineage>
</organism>
<evidence type="ECO:0000256" key="3">
    <source>
        <dbReference type="ARBA" id="ARBA00022490"/>
    </source>
</evidence>
<dbReference type="Gene3D" id="3.40.1390.10">
    <property type="entry name" value="MurE/MurF, N-terminal domain"/>
    <property type="match status" value="1"/>
</dbReference>
<comment type="cofactor">
    <cofactor evidence="12">
        <name>Mg(2+)</name>
        <dbReference type="ChEBI" id="CHEBI:18420"/>
    </cofactor>
</comment>
<evidence type="ECO:0000256" key="12">
    <source>
        <dbReference type="HAMAP-Rule" id="MF_00208"/>
    </source>
</evidence>
<comment type="function">
    <text evidence="12">Catalyzes the addition of an amino acid to the nucleotide precursor UDP-N-acetylmuramoyl-L-alanyl-D-glutamate (UMAG) in the biosynthesis of bacterial cell-wall peptidoglycan.</text>
</comment>
<evidence type="ECO:0000256" key="11">
    <source>
        <dbReference type="ARBA" id="ARBA00023316"/>
    </source>
</evidence>
<keyword evidence="12" id="KW-0460">Magnesium</keyword>
<gene>
    <name evidence="12" type="primary">murE</name>
    <name evidence="17" type="ORF">AS030_07370</name>
</gene>
<dbReference type="Gene3D" id="3.40.1190.10">
    <property type="entry name" value="Mur-like, catalytic domain"/>
    <property type="match status" value="1"/>
</dbReference>
<evidence type="ECO:0000256" key="13">
    <source>
        <dbReference type="RuleBase" id="RU004135"/>
    </source>
</evidence>
<feature type="binding site" evidence="12">
    <location>
        <position position="176"/>
    </location>
    <ligand>
        <name>UDP-N-acetyl-alpha-D-muramoyl-L-alanyl-D-glutamate</name>
        <dbReference type="ChEBI" id="CHEBI:83900"/>
    </ligand>
</feature>
<feature type="domain" description="Mur ligase C-terminal" evidence="15">
    <location>
        <begin position="329"/>
        <end position="457"/>
    </location>
</feature>
<dbReference type="SUPFAM" id="SSF53244">
    <property type="entry name" value="MurD-like peptide ligases, peptide-binding domain"/>
    <property type="match status" value="1"/>
</dbReference>
<keyword evidence="11 12" id="KW-0961">Cell wall biogenesis/degradation</keyword>
<evidence type="ECO:0000256" key="2">
    <source>
        <dbReference type="ARBA" id="ARBA00005898"/>
    </source>
</evidence>
<evidence type="ECO:0000256" key="7">
    <source>
        <dbReference type="ARBA" id="ARBA00022840"/>
    </source>
</evidence>
<comment type="similarity">
    <text evidence="2 12">Belongs to the MurCDEF family. MurE subfamily.</text>
</comment>
<dbReference type="InterPro" id="IPR018109">
    <property type="entry name" value="Folylpolyglutamate_synth_CS"/>
</dbReference>
<keyword evidence="8 12" id="KW-0133">Cell shape</keyword>
<feature type="binding site" evidence="12">
    <location>
        <position position="31"/>
    </location>
    <ligand>
        <name>UDP-N-acetyl-alpha-D-muramoyl-L-alanyl-D-glutamate</name>
        <dbReference type="ChEBI" id="CHEBI:83900"/>
    </ligand>
</feature>
<dbReference type="RefSeq" id="WP_061970011.1">
    <property type="nucleotide sequence ID" value="NZ_FMAV01000001.1"/>
</dbReference>
<feature type="binding site" evidence="12">
    <location>
        <position position="184"/>
    </location>
    <ligand>
        <name>UDP-N-acetyl-alpha-D-muramoyl-L-alanyl-D-glutamate</name>
        <dbReference type="ChEBI" id="CHEBI:83900"/>
    </ligand>
</feature>
<dbReference type="NCBIfam" id="NF001126">
    <property type="entry name" value="PRK00139.1-4"/>
    <property type="match status" value="1"/>
</dbReference>
<dbReference type="GO" id="GO:0005737">
    <property type="term" value="C:cytoplasm"/>
    <property type="evidence" value="ECO:0007669"/>
    <property type="project" value="UniProtKB-SubCell"/>
</dbReference>
<evidence type="ECO:0000256" key="6">
    <source>
        <dbReference type="ARBA" id="ARBA00022741"/>
    </source>
</evidence>
<dbReference type="Pfam" id="PF01225">
    <property type="entry name" value="Mur_ligase"/>
    <property type="match status" value="1"/>
</dbReference>
<dbReference type="GO" id="GO:0051301">
    <property type="term" value="P:cell division"/>
    <property type="evidence" value="ECO:0007669"/>
    <property type="project" value="UniProtKB-KW"/>
</dbReference>
<dbReference type="SUPFAM" id="SSF53623">
    <property type="entry name" value="MurD-like peptide ligases, catalytic domain"/>
    <property type="match status" value="1"/>
</dbReference>
<evidence type="ECO:0000256" key="10">
    <source>
        <dbReference type="ARBA" id="ARBA00023306"/>
    </source>
</evidence>
<accession>A0A0V8JE54</accession>
<dbReference type="PANTHER" id="PTHR23135:SF4">
    <property type="entry name" value="UDP-N-ACETYLMURAMOYL-L-ALANYL-D-GLUTAMATE--2,6-DIAMINOPIMELATE LIGASE MURE HOMOLOG, CHLOROPLASTIC"/>
    <property type="match status" value="1"/>
</dbReference>
<evidence type="ECO:0000256" key="9">
    <source>
        <dbReference type="ARBA" id="ARBA00022984"/>
    </source>
</evidence>
<feature type="modified residue" description="N6-carboxylysine" evidence="12">
    <location>
        <position position="216"/>
    </location>
</feature>
<comment type="caution">
    <text evidence="12">Lacks conserved residue(s) required for the propagation of feature annotation.</text>
</comment>
<proteinExistence type="inferred from homology"/>
<dbReference type="UniPathway" id="UPA00219"/>
<dbReference type="InterPro" id="IPR036615">
    <property type="entry name" value="Mur_ligase_C_dom_sf"/>
</dbReference>
<evidence type="ECO:0000256" key="4">
    <source>
        <dbReference type="ARBA" id="ARBA00022598"/>
    </source>
</evidence>
<comment type="PTM">
    <text evidence="12">Carboxylation is probably crucial for Mg(2+) binding and, consequently, for the gamma-phosphate positioning of ATP.</text>
</comment>
<dbReference type="InterPro" id="IPR035911">
    <property type="entry name" value="MurE/MurF_N"/>
</dbReference>
<feature type="binding site" evidence="12">
    <location>
        <begin position="152"/>
        <end position="153"/>
    </location>
    <ligand>
        <name>UDP-N-acetyl-alpha-D-muramoyl-L-alanyl-D-glutamate</name>
        <dbReference type="ChEBI" id="CHEBI:83900"/>
    </ligand>
</feature>
<comment type="pathway">
    <text evidence="1 12 13">Cell wall biogenesis; peptidoglycan biosynthesis.</text>
</comment>
<dbReference type="GO" id="GO:0005524">
    <property type="term" value="F:ATP binding"/>
    <property type="evidence" value="ECO:0007669"/>
    <property type="project" value="UniProtKB-UniRule"/>
</dbReference>
<evidence type="ECO:0000259" key="15">
    <source>
        <dbReference type="Pfam" id="PF02875"/>
    </source>
</evidence>
<comment type="caution">
    <text evidence="17">The sequence shown here is derived from an EMBL/GenBank/DDBJ whole genome shotgun (WGS) entry which is preliminary data.</text>
</comment>
<evidence type="ECO:0000259" key="16">
    <source>
        <dbReference type="Pfam" id="PF08245"/>
    </source>
</evidence>
<dbReference type="InterPro" id="IPR005761">
    <property type="entry name" value="UDP-N-AcMur-Glu-dNH2Pim_ligase"/>
</dbReference>
<dbReference type="Pfam" id="PF02875">
    <property type="entry name" value="Mur_ligase_C"/>
    <property type="match status" value="1"/>
</dbReference>
<dbReference type="InterPro" id="IPR036565">
    <property type="entry name" value="Mur-like_cat_sf"/>
</dbReference>
<protein>
    <recommendedName>
        <fullName evidence="12">UDP-N-acetylmuramyl-tripeptide synthetase</fullName>
        <ecNumber evidence="12">6.3.2.-</ecNumber>
    </recommendedName>
    <alternativeName>
        <fullName evidence="12">UDP-MurNAc-tripeptide synthetase</fullName>
    </alternativeName>
</protein>
<keyword evidence="7 12" id="KW-0067">ATP-binding</keyword>
<sequence length="488" mass="55276">MKLDELLKVITITDRVNHLPSVSINAIQFNSKKIRPGDLFVAIKGFATDGHQYIQQAIDKGAVAVVGELPPPRLDVPYYQTPDSRKALAHLASQYYGHPYQNHVMIGITGTNGKTTTAYLLKHMIEKAGKTCSLIGTVHNIINNERIQSKNTTPDPLELQALLAESRDEVVIMEVSSHGIAQQRVEGILFDYALFTNLGHDHLDYHDSLEEYFNVKSRLFKQLKKNGAAVIASHNEWGRKLKHQIEATEHDVYAFGSDDRDDMKLIHVCTEYFPLIKLKQESLEYIFQIPLPGLHNVWNTIGALLTVSKMNLSLEKVIASLDMFPGVPGRFETYSHTSGATFIVDYAHTKDAIEYCYQTAKRENAERIVHILGFRGNRDVTKRSEIVSLCSSVCDQLILTFDDLNRVPEEKMISDLERLKENDAKDNAIVIPDRTKAIEYAWKEARAGDWVFVTGKGQETYKQKFQLPASNDKETIQFLQQEQLALPY</sequence>
<keyword evidence="10 12" id="KW-0131">Cell cycle</keyword>
<name>A0A0V8JE54_9BACL</name>
<dbReference type="PROSITE" id="PS01011">
    <property type="entry name" value="FOLYLPOLYGLU_SYNT_1"/>
    <property type="match status" value="1"/>
</dbReference>
<dbReference type="InterPro" id="IPR004101">
    <property type="entry name" value="Mur_ligase_C"/>
</dbReference>
<dbReference type="GO" id="GO:0009252">
    <property type="term" value="P:peptidoglycan biosynthetic process"/>
    <property type="evidence" value="ECO:0007669"/>
    <property type="project" value="UniProtKB-UniRule"/>
</dbReference>
<feature type="domain" description="Mur ligase central" evidence="16">
    <location>
        <begin position="108"/>
        <end position="306"/>
    </location>
</feature>
<dbReference type="HAMAP" id="MF_00208">
    <property type="entry name" value="MurE"/>
    <property type="match status" value="1"/>
</dbReference>
<dbReference type="InterPro" id="IPR000713">
    <property type="entry name" value="Mur_ligase_N"/>
</dbReference>
<dbReference type="GO" id="GO:0004326">
    <property type="term" value="F:tetrahydrofolylpolyglutamate synthase activity"/>
    <property type="evidence" value="ECO:0007669"/>
    <property type="project" value="InterPro"/>
</dbReference>
<feature type="binding site" evidence="12">
    <location>
        <position position="182"/>
    </location>
    <ligand>
        <name>UDP-N-acetyl-alpha-D-muramoyl-L-alanyl-D-glutamate</name>
        <dbReference type="ChEBI" id="CHEBI:83900"/>
    </ligand>
</feature>
<feature type="domain" description="Mur ligase N-terminal catalytic" evidence="14">
    <location>
        <begin position="24"/>
        <end position="96"/>
    </location>
</feature>
<keyword evidence="18" id="KW-1185">Reference proteome</keyword>
<keyword evidence="3 12" id="KW-0963">Cytoplasm</keyword>
<dbReference type="GO" id="GO:0008360">
    <property type="term" value="P:regulation of cell shape"/>
    <property type="evidence" value="ECO:0007669"/>
    <property type="project" value="UniProtKB-KW"/>
</dbReference>
<feature type="binding site" evidence="12">
    <location>
        <begin position="110"/>
        <end position="116"/>
    </location>
    <ligand>
        <name>ATP</name>
        <dbReference type="ChEBI" id="CHEBI:30616"/>
    </ligand>
</feature>
<evidence type="ECO:0000256" key="1">
    <source>
        <dbReference type="ARBA" id="ARBA00004752"/>
    </source>
</evidence>
<evidence type="ECO:0000313" key="17">
    <source>
        <dbReference type="EMBL" id="KSU85317.1"/>
    </source>
</evidence>
<keyword evidence="9 12" id="KW-0573">Peptidoglycan synthesis</keyword>
<keyword evidence="6 12" id="KW-0547">Nucleotide-binding</keyword>
<dbReference type="GO" id="GO:0071555">
    <property type="term" value="P:cell wall organization"/>
    <property type="evidence" value="ECO:0007669"/>
    <property type="project" value="UniProtKB-KW"/>
</dbReference>
<dbReference type="Gene3D" id="3.90.190.20">
    <property type="entry name" value="Mur ligase, C-terminal domain"/>
    <property type="match status" value="1"/>
</dbReference>
<keyword evidence="4 12" id="KW-0436">Ligase</keyword>
<dbReference type="EMBL" id="LNQN01000001">
    <property type="protein sequence ID" value="KSU85317.1"/>
    <property type="molecule type" value="Genomic_DNA"/>
</dbReference>
<evidence type="ECO:0000313" key="18">
    <source>
        <dbReference type="Proteomes" id="UP000054099"/>
    </source>
</evidence>
<comment type="subcellular location">
    <subcellularLocation>
        <location evidence="12 13">Cytoplasm</location>
    </subcellularLocation>
</comment>